<dbReference type="AlphaFoldDB" id="A0A8J7Z1R2"/>
<proteinExistence type="predicted"/>
<comment type="caution">
    <text evidence="1">The sequence shown here is derived from an EMBL/GenBank/DDBJ whole genome shotgun (WGS) entry which is preliminary data.</text>
</comment>
<keyword evidence="2" id="KW-1185">Reference proteome</keyword>
<organism evidence="1 2">
    <name type="scientific">Myxacorys almedinensis A</name>
    <dbReference type="NCBI Taxonomy" id="2690445"/>
    <lineage>
        <taxon>Bacteria</taxon>
        <taxon>Bacillati</taxon>
        <taxon>Cyanobacteriota</taxon>
        <taxon>Cyanophyceae</taxon>
        <taxon>Leptolyngbyales</taxon>
        <taxon>Leptolyngbyaceae</taxon>
        <taxon>Myxacorys</taxon>
        <taxon>Myxacorys almedinensis</taxon>
    </lineage>
</organism>
<dbReference type="Proteomes" id="UP000646053">
    <property type="component" value="Unassembled WGS sequence"/>
</dbReference>
<evidence type="ECO:0000313" key="2">
    <source>
        <dbReference type="Proteomes" id="UP000646053"/>
    </source>
</evidence>
<protein>
    <submittedName>
        <fullName evidence="1">Uncharacterized protein</fullName>
    </submittedName>
</protein>
<name>A0A8J7Z1R2_9CYAN</name>
<reference evidence="1" key="1">
    <citation type="submission" date="2019-12" db="EMBL/GenBank/DDBJ databases">
        <title>High-Quality draft genome sequences of three cyanobacteria isolated from the limestone walls of the Old Cathedral of Coimbra.</title>
        <authorList>
            <person name="Tiago I."/>
            <person name="Soares F."/>
            <person name="Portugal A."/>
        </authorList>
    </citation>
    <scope>NUCLEOTIDE SEQUENCE</scope>
    <source>
        <strain evidence="1">A</strain>
    </source>
</reference>
<gene>
    <name evidence="1" type="ORF">GS601_14370</name>
</gene>
<accession>A0A8J7Z1R2</accession>
<evidence type="ECO:0000313" key="1">
    <source>
        <dbReference type="EMBL" id="NDJ18464.1"/>
    </source>
</evidence>
<dbReference type="EMBL" id="WVIE01000016">
    <property type="protein sequence ID" value="NDJ18464.1"/>
    <property type="molecule type" value="Genomic_DNA"/>
</dbReference>
<sequence>MHVSPQMVYDNLDSLEQVDVVRSAFYRELAQAVLADSKVSLPWREAIADRLNQANHRLALRTVSGNDSY</sequence>